<proteinExistence type="predicted"/>
<dbReference type="AlphaFoldDB" id="A0A2P2IL06"/>
<dbReference type="EMBL" id="GGEC01001429">
    <property type="protein sequence ID" value="MBW81912.1"/>
    <property type="molecule type" value="Transcribed_RNA"/>
</dbReference>
<sequence length="38" mass="4508">MTWHFQHFIAYICFPPIRTQNFASCDFLRSKSLVVCIS</sequence>
<protein>
    <submittedName>
        <fullName evidence="1">Uncharacterized protein</fullName>
    </submittedName>
</protein>
<name>A0A2P2IL06_RHIMU</name>
<reference evidence="1" key="1">
    <citation type="submission" date="2018-02" db="EMBL/GenBank/DDBJ databases">
        <title>Rhizophora mucronata_Transcriptome.</title>
        <authorList>
            <person name="Meera S.P."/>
            <person name="Sreeshan A."/>
            <person name="Augustine A."/>
        </authorList>
    </citation>
    <scope>NUCLEOTIDE SEQUENCE</scope>
    <source>
        <tissue evidence="1">Leaf</tissue>
    </source>
</reference>
<accession>A0A2P2IL06</accession>
<evidence type="ECO:0000313" key="1">
    <source>
        <dbReference type="EMBL" id="MBW81912.1"/>
    </source>
</evidence>
<organism evidence="1">
    <name type="scientific">Rhizophora mucronata</name>
    <name type="common">Asiatic mangrove</name>
    <dbReference type="NCBI Taxonomy" id="61149"/>
    <lineage>
        <taxon>Eukaryota</taxon>
        <taxon>Viridiplantae</taxon>
        <taxon>Streptophyta</taxon>
        <taxon>Embryophyta</taxon>
        <taxon>Tracheophyta</taxon>
        <taxon>Spermatophyta</taxon>
        <taxon>Magnoliopsida</taxon>
        <taxon>eudicotyledons</taxon>
        <taxon>Gunneridae</taxon>
        <taxon>Pentapetalae</taxon>
        <taxon>rosids</taxon>
        <taxon>fabids</taxon>
        <taxon>Malpighiales</taxon>
        <taxon>Rhizophoraceae</taxon>
        <taxon>Rhizophora</taxon>
    </lineage>
</organism>